<name>A0A327KIP2_9BRAD</name>
<dbReference type="RefSeq" id="WP_111422645.1">
    <property type="nucleotide sequence ID" value="NZ_NPEX01000393.1"/>
</dbReference>
<sequence>MAKRMARRIVVTVGIAVSVALVASVGMAQTFGGGRTASLDAVVCDALAQNVWQQERAARGGVLGLLSAAAARRAAYRDCVSW</sequence>
<protein>
    <submittedName>
        <fullName evidence="1">Uncharacterized protein</fullName>
    </submittedName>
</protein>
<keyword evidence="2" id="KW-1185">Reference proteome</keyword>
<proteinExistence type="predicted"/>
<comment type="caution">
    <text evidence="1">The sequence shown here is derived from an EMBL/GenBank/DDBJ whole genome shotgun (WGS) entry which is preliminary data.</text>
</comment>
<accession>A0A327KIP2</accession>
<organism evidence="1 2">
    <name type="scientific">Rhodoplanes roseus</name>
    <dbReference type="NCBI Taxonomy" id="29409"/>
    <lineage>
        <taxon>Bacteria</taxon>
        <taxon>Pseudomonadati</taxon>
        <taxon>Pseudomonadota</taxon>
        <taxon>Alphaproteobacteria</taxon>
        <taxon>Hyphomicrobiales</taxon>
        <taxon>Nitrobacteraceae</taxon>
        <taxon>Rhodoplanes</taxon>
    </lineage>
</organism>
<gene>
    <name evidence="1" type="ORF">CH341_28620</name>
</gene>
<evidence type="ECO:0000313" key="2">
    <source>
        <dbReference type="Proteomes" id="UP000249130"/>
    </source>
</evidence>
<evidence type="ECO:0000313" key="1">
    <source>
        <dbReference type="EMBL" id="RAI38016.1"/>
    </source>
</evidence>
<reference evidence="1 2" key="1">
    <citation type="submission" date="2017-07" db="EMBL/GenBank/DDBJ databases">
        <title>Draft Genome Sequences of Select Purple Nonsulfur Bacteria.</title>
        <authorList>
            <person name="Lasarre B."/>
            <person name="Mckinlay J.B."/>
        </authorList>
    </citation>
    <scope>NUCLEOTIDE SEQUENCE [LARGE SCALE GENOMIC DNA]</scope>
    <source>
        <strain evidence="1 2">DSM 5909</strain>
    </source>
</reference>
<dbReference type="Proteomes" id="UP000249130">
    <property type="component" value="Unassembled WGS sequence"/>
</dbReference>
<dbReference type="EMBL" id="NPEX01000393">
    <property type="protein sequence ID" value="RAI38016.1"/>
    <property type="molecule type" value="Genomic_DNA"/>
</dbReference>
<dbReference type="AlphaFoldDB" id="A0A327KIP2"/>